<keyword evidence="3" id="KW-1185">Reference proteome</keyword>
<dbReference type="AlphaFoldDB" id="A0A1M6UHR3"/>
<protein>
    <submittedName>
        <fullName evidence="2">Uncharacterized protein</fullName>
    </submittedName>
</protein>
<feature type="non-terminal residue" evidence="2">
    <location>
        <position position="38"/>
    </location>
</feature>
<dbReference type="Proteomes" id="UP000184497">
    <property type="component" value="Unassembled WGS sequence"/>
</dbReference>
<organism evidence="2 3">
    <name type="scientific">Marinobacter antarcticus</name>
    <dbReference type="NCBI Taxonomy" id="564117"/>
    <lineage>
        <taxon>Bacteria</taxon>
        <taxon>Pseudomonadati</taxon>
        <taxon>Pseudomonadota</taxon>
        <taxon>Gammaproteobacteria</taxon>
        <taxon>Pseudomonadales</taxon>
        <taxon>Marinobacteraceae</taxon>
        <taxon>Marinobacter</taxon>
    </lineage>
</organism>
<feature type="compositionally biased region" description="Basic and acidic residues" evidence="1">
    <location>
        <begin position="20"/>
        <end position="38"/>
    </location>
</feature>
<gene>
    <name evidence="2" type="ORF">SAMN05216369_2836</name>
</gene>
<feature type="region of interest" description="Disordered" evidence="1">
    <location>
        <begin position="1"/>
        <end position="38"/>
    </location>
</feature>
<name>A0A1M6UHR3_9GAMM</name>
<sequence>MDGVKRKTPEAGQASGGAFDEVRGDDNTTQHPYLEGKG</sequence>
<dbReference type="EMBL" id="FRAQ01000002">
    <property type="protein sequence ID" value="SHK68701.1"/>
    <property type="molecule type" value="Genomic_DNA"/>
</dbReference>
<dbReference type="STRING" id="564117.SAMN05216369_2836"/>
<reference evidence="3" key="1">
    <citation type="submission" date="2016-11" db="EMBL/GenBank/DDBJ databases">
        <authorList>
            <person name="Varghese N."/>
            <person name="Submissions S."/>
        </authorList>
    </citation>
    <scope>NUCLEOTIDE SEQUENCE [LARGE SCALE GENOMIC DNA]</scope>
    <source>
        <strain evidence="3">CGMCC 1.10835</strain>
    </source>
</reference>
<accession>A0A1M6UHR3</accession>
<proteinExistence type="predicted"/>
<evidence type="ECO:0000256" key="1">
    <source>
        <dbReference type="SAM" id="MobiDB-lite"/>
    </source>
</evidence>
<evidence type="ECO:0000313" key="3">
    <source>
        <dbReference type="Proteomes" id="UP000184497"/>
    </source>
</evidence>
<evidence type="ECO:0000313" key="2">
    <source>
        <dbReference type="EMBL" id="SHK68701.1"/>
    </source>
</evidence>